<dbReference type="GO" id="GO:0003700">
    <property type="term" value="F:DNA-binding transcription factor activity"/>
    <property type="evidence" value="ECO:0007669"/>
    <property type="project" value="InterPro"/>
</dbReference>
<evidence type="ECO:0000256" key="4">
    <source>
        <dbReference type="ARBA" id="ARBA00023163"/>
    </source>
</evidence>
<proteinExistence type="predicted"/>
<feature type="domain" description="HTH deoR-type" evidence="5">
    <location>
        <begin position="26"/>
        <end position="81"/>
    </location>
</feature>
<dbReference type="GO" id="GO:0003677">
    <property type="term" value="F:DNA binding"/>
    <property type="evidence" value="ECO:0007669"/>
    <property type="project" value="UniProtKB-KW"/>
</dbReference>
<dbReference type="SMART" id="SM00420">
    <property type="entry name" value="HTH_DEOR"/>
    <property type="match status" value="1"/>
</dbReference>
<dbReference type="PROSITE" id="PS00894">
    <property type="entry name" value="HTH_DEOR_1"/>
    <property type="match status" value="1"/>
</dbReference>
<evidence type="ECO:0000256" key="2">
    <source>
        <dbReference type="ARBA" id="ARBA00023015"/>
    </source>
</evidence>
<dbReference type="PANTHER" id="PTHR30363:SF4">
    <property type="entry name" value="GLYCEROL-3-PHOSPHATE REGULON REPRESSOR"/>
    <property type="match status" value="1"/>
</dbReference>
<dbReference type="Pfam" id="PF08220">
    <property type="entry name" value="HTH_DeoR"/>
    <property type="match status" value="1"/>
</dbReference>
<dbReference type="PRINTS" id="PR00037">
    <property type="entry name" value="HTHLACR"/>
</dbReference>
<dbReference type="InterPro" id="IPR037171">
    <property type="entry name" value="NagB/RpiA_transferase-like"/>
</dbReference>
<reference evidence="6 7" key="1">
    <citation type="submission" date="2018-08" db="EMBL/GenBank/DDBJ databases">
        <title>Fulvimarina sp. 85, whole genome shotgun sequence.</title>
        <authorList>
            <person name="Tuo L."/>
        </authorList>
    </citation>
    <scope>NUCLEOTIDE SEQUENCE [LARGE SCALE GENOMIC DNA]</scope>
    <source>
        <strain evidence="6 7">85</strain>
    </source>
</reference>
<dbReference type="InterPro" id="IPR014036">
    <property type="entry name" value="DeoR-like_C"/>
</dbReference>
<dbReference type="InterPro" id="IPR036390">
    <property type="entry name" value="WH_DNA-bd_sf"/>
</dbReference>
<dbReference type="InterPro" id="IPR050313">
    <property type="entry name" value="Carb_Metab_HTH_regulators"/>
</dbReference>
<dbReference type="Gene3D" id="1.10.10.10">
    <property type="entry name" value="Winged helix-like DNA-binding domain superfamily/Winged helix DNA-binding domain"/>
    <property type="match status" value="1"/>
</dbReference>
<keyword evidence="7" id="KW-1185">Reference proteome</keyword>
<keyword evidence="4" id="KW-0804">Transcription</keyword>
<gene>
    <name evidence="6" type="ORF">DYI37_19475</name>
</gene>
<dbReference type="InterPro" id="IPR036388">
    <property type="entry name" value="WH-like_DNA-bd_sf"/>
</dbReference>
<dbReference type="AlphaFoldDB" id="A0A371WXS0"/>
<dbReference type="PROSITE" id="PS51000">
    <property type="entry name" value="HTH_DEOR_2"/>
    <property type="match status" value="1"/>
</dbReference>
<dbReference type="InterPro" id="IPR001034">
    <property type="entry name" value="DeoR_HTH"/>
</dbReference>
<dbReference type="Proteomes" id="UP000264310">
    <property type="component" value="Unassembled WGS sequence"/>
</dbReference>
<name>A0A371WXS0_9HYPH</name>
<dbReference type="EMBL" id="QURL01000016">
    <property type="protein sequence ID" value="RFC61785.1"/>
    <property type="molecule type" value="Genomic_DNA"/>
</dbReference>
<dbReference type="SMART" id="SM01134">
    <property type="entry name" value="DeoRC"/>
    <property type="match status" value="1"/>
</dbReference>
<organism evidence="6 7">
    <name type="scientific">Fulvimarina endophytica</name>
    <dbReference type="NCBI Taxonomy" id="2293836"/>
    <lineage>
        <taxon>Bacteria</taxon>
        <taxon>Pseudomonadati</taxon>
        <taxon>Pseudomonadota</taxon>
        <taxon>Alphaproteobacteria</taxon>
        <taxon>Hyphomicrobiales</taxon>
        <taxon>Aurantimonadaceae</taxon>
        <taxon>Fulvimarina</taxon>
    </lineage>
</organism>
<dbReference type="InterPro" id="IPR018356">
    <property type="entry name" value="Tscrpt_reg_HTH_DeoR_CS"/>
</dbReference>
<sequence length="275" mass="30175">MPVAAETLIRQTFDKPEDRTETLKKKALRQDEILAILAVSGYRSIEELSEHFHVTTQTIRRDIADLAAKRTVKPYHGGAALAGPIDSQTYSLRRQSRVEAKRRIAEKIAEMTPEGASVFLDAGSTCEAVAHALTRRPGLRIVTYSLRAALILADQTDFTVAVPGGYVRNHDGSLRSDKVTEFLARFRFDLAIFSVSGIRENGDLEDDDLSEVATVRAAFARSQAVVLAADSSKFGRSANVRLGSLTEVTALVTDAEPSFRFPAQNLGSRFTLHKV</sequence>
<evidence type="ECO:0000256" key="1">
    <source>
        <dbReference type="ARBA" id="ARBA00022491"/>
    </source>
</evidence>
<dbReference type="SUPFAM" id="SSF100950">
    <property type="entry name" value="NagB/RpiA/CoA transferase-like"/>
    <property type="match status" value="1"/>
</dbReference>
<keyword evidence="1" id="KW-0678">Repressor</keyword>
<evidence type="ECO:0000313" key="6">
    <source>
        <dbReference type="EMBL" id="RFC61785.1"/>
    </source>
</evidence>
<dbReference type="SUPFAM" id="SSF46785">
    <property type="entry name" value="Winged helix' DNA-binding domain"/>
    <property type="match status" value="1"/>
</dbReference>
<dbReference type="Pfam" id="PF00455">
    <property type="entry name" value="DeoRC"/>
    <property type="match status" value="1"/>
</dbReference>
<protein>
    <submittedName>
        <fullName evidence="6">DeoR/GlpR transcriptional regulator</fullName>
    </submittedName>
</protein>
<evidence type="ECO:0000313" key="7">
    <source>
        <dbReference type="Proteomes" id="UP000264310"/>
    </source>
</evidence>
<evidence type="ECO:0000256" key="3">
    <source>
        <dbReference type="ARBA" id="ARBA00023125"/>
    </source>
</evidence>
<comment type="caution">
    <text evidence="6">The sequence shown here is derived from an EMBL/GenBank/DDBJ whole genome shotgun (WGS) entry which is preliminary data.</text>
</comment>
<keyword evidence="2" id="KW-0805">Transcription regulation</keyword>
<keyword evidence="3" id="KW-0238">DNA-binding</keyword>
<accession>A0A371WXS0</accession>
<dbReference type="PANTHER" id="PTHR30363">
    <property type="entry name" value="HTH-TYPE TRANSCRIPTIONAL REGULATOR SRLR-RELATED"/>
    <property type="match status" value="1"/>
</dbReference>
<dbReference type="Gene3D" id="3.40.50.1360">
    <property type="match status" value="1"/>
</dbReference>
<evidence type="ECO:0000259" key="5">
    <source>
        <dbReference type="PROSITE" id="PS51000"/>
    </source>
</evidence>